<feature type="domain" description="DUF418" evidence="3">
    <location>
        <begin position="263"/>
        <end position="427"/>
    </location>
</feature>
<feature type="transmembrane region" description="Helical" evidence="2">
    <location>
        <begin position="283"/>
        <end position="304"/>
    </location>
</feature>
<comment type="caution">
    <text evidence="4">The sequence shown here is derived from an EMBL/GenBank/DDBJ whole genome shotgun (WGS) entry which is preliminary data.</text>
</comment>
<feature type="transmembrane region" description="Helical" evidence="2">
    <location>
        <begin position="310"/>
        <end position="339"/>
    </location>
</feature>
<dbReference type="Pfam" id="PF04235">
    <property type="entry name" value="DUF418"/>
    <property type="match status" value="1"/>
</dbReference>
<keyword evidence="2" id="KW-0812">Transmembrane</keyword>
<evidence type="ECO:0000256" key="2">
    <source>
        <dbReference type="SAM" id="Phobius"/>
    </source>
</evidence>
<evidence type="ECO:0000259" key="3">
    <source>
        <dbReference type="Pfam" id="PF04235"/>
    </source>
</evidence>
<proteinExistence type="predicted"/>
<keyword evidence="2" id="KW-0472">Membrane</keyword>
<gene>
    <name evidence="4" type="ORF">GCM10023167_13830</name>
</gene>
<feature type="transmembrane region" description="Helical" evidence="2">
    <location>
        <begin position="76"/>
        <end position="102"/>
    </location>
</feature>
<organism evidence="4 5">
    <name type="scientific">Brevibacterium pityocampae</name>
    <dbReference type="NCBI Taxonomy" id="506594"/>
    <lineage>
        <taxon>Bacteria</taxon>
        <taxon>Bacillati</taxon>
        <taxon>Actinomycetota</taxon>
        <taxon>Actinomycetes</taxon>
        <taxon>Micrococcales</taxon>
        <taxon>Brevibacteriaceae</taxon>
        <taxon>Brevibacterium</taxon>
    </lineage>
</organism>
<dbReference type="InterPro" id="IPR007349">
    <property type="entry name" value="DUF418"/>
</dbReference>
<dbReference type="RefSeq" id="WP_345030993.1">
    <property type="nucleotide sequence ID" value="NZ_BAABGL010000006.1"/>
</dbReference>
<accession>A0ABP8JD94</accession>
<feature type="region of interest" description="Disordered" evidence="1">
    <location>
        <begin position="1"/>
        <end position="31"/>
    </location>
</feature>
<sequence length="476" mass="50476">MHTPEPRRGPAGPAPAAGPAPHTPHRGPGPRALAPDLARGVMLLFIAIANVSWFLYGGDEHPAVVHPTDGTVLDRALSTLAILFVDARVYPMFAFLFGYGMVQFATSRAARGIPEPVVRRMLARRHWWMIAFGFVHAALLFAGDILGAYGLAGLILAALFFRRADRTLKILVWVVVAMLAVSALFSLFGAVMVSWVLPQATGMSAEELAGDTGFTVGSQRGMLSGDGNYLVSVGARVLFFALGLFGQLLGLVVPACILLGWFAARHRFLEDSERHRRLLGRTALWGILIGVLGAVPQALSYLGLLPLADAAWWGTMGLVTLTGMAGGVGYAALFGLLALRLRSRVRSPLRAVAAVGKRSLSFYLLQSLIFAPLLAAWGFGMGEWMGTAGAYALAVAVWVLSLVIAGVLESRGRRGPAEALLRRLTYRRDDPAGLHPAGAVPTRSDPPGPAGPGRPPPPQPSVPPPPIDPPSRGASP</sequence>
<protein>
    <submittedName>
        <fullName evidence="4">DUF418 domain-containing protein</fullName>
    </submittedName>
</protein>
<feature type="transmembrane region" description="Helical" evidence="2">
    <location>
        <begin position="170"/>
        <end position="197"/>
    </location>
</feature>
<dbReference type="PANTHER" id="PTHR30590:SF2">
    <property type="entry name" value="INNER MEMBRANE PROTEIN"/>
    <property type="match status" value="1"/>
</dbReference>
<feature type="region of interest" description="Disordered" evidence="1">
    <location>
        <begin position="429"/>
        <end position="476"/>
    </location>
</feature>
<dbReference type="Proteomes" id="UP001500642">
    <property type="component" value="Unassembled WGS sequence"/>
</dbReference>
<dbReference type="InterPro" id="IPR052529">
    <property type="entry name" value="Bact_Transport_Assoc"/>
</dbReference>
<feature type="transmembrane region" description="Helical" evidence="2">
    <location>
        <begin position="145"/>
        <end position="161"/>
    </location>
</feature>
<name>A0ABP8JD94_9MICO</name>
<dbReference type="EMBL" id="BAABGL010000006">
    <property type="protein sequence ID" value="GAA4388764.1"/>
    <property type="molecule type" value="Genomic_DNA"/>
</dbReference>
<feature type="compositionally biased region" description="Pro residues" evidence="1">
    <location>
        <begin position="12"/>
        <end position="22"/>
    </location>
</feature>
<feature type="transmembrane region" description="Helical" evidence="2">
    <location>
        <begin position="37"/>
        <end position="56"/>
    </location>
</feature>
<feature type="transmembrane region" description="Helical" evidence="2">
    <location>
        <begin position="237"/>
        <end position="262"/>
    </location>
</feature>
<keyword evidence="2" id="KW-1133">Transmembrane helix</keyword>
<reference evidence="5" key="1">
    <citation type="journal article" date="2019" name="Int. J. Syst. Evol. Microbiol.">
        <title>The Global Catalogue of Microorganisms (GCM) 10K type strain sequencing project: providing services to taxonomists for standard genome sequencing and annotation.</title>
        <authorList>
            <consortium name="The Broad Institute Genomics Platform"/>
            <consortium name="The Broad Institute Genome Sequencing Center for Infectious Disease"/>
            <person name="Wu L."/>
            <person name="Ma J."/>
        </authorList>
    </citation>
    <scope>NUCLEOTIDE SEQUENCE [LARGE SCALE GENOMIC DNA]</scope>
    <source>
        <strain evidence="5">JCM 17808</strain>
    </source>
</reference>
<feature type="transmembrane region" description="Helical" evidence="2">
    <location>
        <begin position="388"/>
        <end position="408"/>
    </location>
</feature>
<evidence type="ECO:0000313" key="4">
    <source>
        <dbReference type="EMBL" id="GAA4388764.1"/>
    </source>
</evidence>
<dbReference type="PANTHER" id="PTHR30590">
    <property type="entry name" value="INNER MEMBRANE PROTEIN"/>
    <property type="match status" value="1"/>
</dbReference>
<feature type="compositionally biased region" description="Pro residues" evidence="1">
    <location>
        <begin position="444"/>
        <end position="469"/>
    </location>
</feature>
<evidence type="ECO:0000256" key="1">
    <source>
        <dbReference type="SAM" id="MobiDB-lite"/>
    </source>
</evidence>
<evidence type="ECO:0000313" key="5">
    <source>
        <dbReference type="Proteomes" id="UP001500642"/>
    </source>
</evidence>
<keyword evidence="5" id="KW-1185">Reference proteome</keyword>
<feature type="transmembrane region" description="Helical" evidence="2">
    <location>
        <begin position="360"/>
        <end position="382"/>
    </location>
</feature>